<accession>A0ABZ2YIF3</accession>
<dbReference type="InterPro" id="IPR018914">
    <property type="entry name" value="DUF2480"/>
</dbReference>
<reference evidence="2" key="1">
    <citation type="submission" date="2024-03" db="EMBL/GenBank/DDBJ databases">
        <title>Chitinophaga horti sp. nov., isolated from garden soil.</title>
        <authorList>
            <person name="Lee D.S."/>
            <person name="Han D.M."/>
            <person name="Baek J.H."/>
            <person name="Choi D.G."/>
            <person name="Jeon J.H."/>
            <person name="Jeon C.O."/>
        </authorList>
    </citation>
    <scope>NUCLEOTIDE SEQUENCE [LARGE SCALE GENOMIC DNA]</scope>
    <source>
        <strain evidence="2">GPA1</strain>
    </source>
</reference>
<dbReference type="EMBL" id="CP149822">
    <property type="protein sequence ID" value="WZN39052.1"/>
    <property type="molecule type" value="Genomic_DNA"/>
</dbReference>
<dbReference type="Pfam" id="PF10652">
    <property type="entry name" value="DUF2480"/>
    <property type="match status" value="1"/>
</dbReference>
<evidence type="ECO:0000313" key="2">
    <source>
        <dbReference type="Proteomes" id="UP001485459"/>
    </source>
</evidence>
<dbReference type="Proteomes" id="UP001485459">
    <property type="component" value="Chromosome"/>
</dbReference>
<proteinExistence type="predicted"/>
<name>A0ABZ2YIF3_9BACT</name>
<gene>
    <name evidence="1" type="ORF">WJU16_13675</name>
</gene>
<evidence type="ECO:0000313" key="1">
    <source>
        <dbReference type="EMBL" id="WZN39052.1"/>
    </source>
</evidence>
<dbReference type="RefSeq" id="WP_341834059.1">
    <property type="nucleotide sequence ID" value="NZ_CP149822.1"/>
</dbReference>
<keyword evidence="2" id="KW-1185">Reference proteome</keyword>
<organism evidence="1 2">
    <name type="scientific">Chitinophaga pollutisoli</name>
    <dbReference type="NCBI Taxonomy" id="3133966"/>
    <lineage>
        <taxon>Bacteria</taxon>
        <taxon>Pseudomonadati</taxon>
        <taxon>Bacteroidota</taxon>
        <taxon>Chitinophagia</taxon>
        <taxon>Chitinophagales</taxon>
        <taxon>Chitinophagaceae</taxon>
        <taxon>Chitinophaga</taxon>
    </lineage>
</organism>
<sequence length="167" mass="18982">MEEIVNKVAQSALVTIDLEQYYPQETIMVFDLKDYLFMELILKEKDFRAALQEHDWEQYRGKAVTITCTADAIIPFWAYMLPAAYLEPVASRVGYGDETSLRNTIFLEKIAGIDANAFADQRVIIKGCADKAVPEAAYVEITRKLRPVVKSIMYGEPCSTVPVYKKK</sequence>
<protein>
    <submittedName>
        <fullName evidence="1">DUF2480 family protein</fullName>
    </submittedName>
</protein>